<organism evidence="3 4">
    <name type="scientific">Pendulispora albinea</name>
    <dbReference type="NCBI Taxonomy" id="2741071"/>
    <lineage>
        <taxon>Bacteria</taxon>
        <taxon>Pseudomonadati</taxon>
        <taxon>Myxococcota</taxon>
        <taxon>Myxococcia</taxon>
        <taxon>Myxococcales</taxon>
        <taxon>Sorangiineae</taxon>
        <taxon>Pendulisporaceae</taxon>
        <taxon>Pendulispora</taxon>
    </lineage>
</organism>
<dbReference type="PANTHER" id="PTHR43157:SF31">
    <property type="entry name" value="PHOSPHATIDYLINOSITOL-GLYCAN BIOSYNTHESIS CLASS F PROTEIN"/>
    <property type="match status" value="1"/>
</dbReference>
<dbReference type="Pfam" id="PF00106">
    <property type="entry name" value="adh_short"/>
    <property type="match status" value="1"/>
</dbReference>
<dbReference type="PANTHER" id="PTHR43157">
    <property type="entry name" value="PHOSPHATIDYLINOSITOL-GLYCAN BIOSYNTHESIS CLASS F PROTEIN-RELATED"/>
    <property type="match status" value="1"/>
</dbReference>
<gene>
    <name evidence="3" type="ORF">LZC94_09815</name>
</gene>
<evidence type="ECO:0000313" key="3">
    <source>
        <dbReference type="EMBL" id="WXB17560.1"/>
    </source>
</evidence>
<keyword evidence="4" id="KW-1185">Reference proteome</keyword>
<proteinExistence type="inferred from homology"/>
<dbReference type="Proteomes" id="UP001370348">
    <property type="component" value="Chromosome"/>
</dbReference>
<evidence type="ECO:0000256" key="1">
    <source>
        <dbReference type="ARBA" id="ARBA00023002"/>
    </source>
</evidence>
<dbReference type="SUPFAM" id="SSF51735">
    <property type="entry name" value="NAD(P)-binding Rossmann-fold domains"/>
    <property type="match status" value="1"/>
</dbReference>
<dbReference type="InterPro" id="IPR036291">
    <property type="entry name" value="NAD(P)-bd_dom_sf"/>
</dbReference>
<evidence type="ECO:0000313" key="4">
    <source>
        <dbReference type="Proteomes" id="UP001370348"/>
    </source>
</evidence>
<dbReference type="PRINTS" id="PR00080">
    <property type="entry name" value="SDRFAMILY"/>
</dbReference>
<dbReference type="PRINTS" id="PR00081">
    <property type="entry name" value="GDHRDH"/>
</dbReference>
<sequence length="278" mass="30016">MASTHRLRGQHILVTGATDGIGALTADALARAGSIVYPHGRNAEKVERTVASLRAHGGAAIAPRGFVADLASLEETARLAREVPQLDVLINNAGIGTGGSRGVRETSRDGHELRFAVNYLAPFLLTRNLIAQGRAPKVVINVSSIGQEEIDFDDPMLERGYSGSSAYCRSKLAQILFTFDLAETHPTIKTHALHPGTYLDTNMVRGANIRPLGPARDGADATLFVLNHALENGPSGQYFNQQHLARPLDQAYDRTARKQLRSLSERLTAPYLLRAPAP</sequence>
<comment type="similarity">
    <text evidence="2">Belongs to the short-chain dehydrogenases/reductases (SDR) family.</text>
</comment>
<accession>A0ABZ2M4U2</accession>
<dbReference type="InterPro" id="IPR002347">
    <property type="entry name" value="SDR_fam"/>
</dbReference>
<dbReference type="RefSeq" id="WP_394827194.1">
    <property type="nucleotide sequence ID" value="NZ_CP089984.1"/>
</dbReference>
<name>A0ABZ2M4U2_9BACT</name>
<reference evidence="3 4" key="1">
    <citation type="submission" date="2021-12" db="EMBL/GenBank/DDBJ databases">
        <title>Discovery of the Pendulisporaceae a myxobacterial family with distinct sporulation behavior and unique specialized metabolism.</title>
        <authorList>
            <person name="Garcia R."/>
            <person name="Popoff A."/>
            <person name="Bader C.D."/>
            <person name="Loehr J."/>
            <person name="Walesch S."/>
            <person name="Walt C."/>
            <person name="Boldt J."/>
            <person name="Bunk B."/>
            <person name="Haeckl F.J.F.P.J."/>
            <person name="Gunesch A.P."/>
            <person name="Birkelbach J."/>
            <person name="Nuebel U."/>
            <person name="Pietschmann T."/>
            <person name="Bach T."/>
            <person name="Mueller R."/>
        </authorList>
    </citation>
    <scope>NUCLEOTIDE SEQUENCE [LARGE SCALE GENOMIC DNA]</scope>
    <source>
        <strain evidence="3 4">MSr11954</strain>
    </source>
</reference>
<dbReference type="Gene3D" id="3.40.50.720">
    <property type="entry name" value="NAD(P)-binding Rossmann-like Domain"/>
    <property type="match status" value="1"/>
</dbReference>
<dbReference type="EMBL" id="CP089984">
    <property type="protein sequence ID" value="WXB17560.1"/>
    <property type="molecule type" value="Genomic_DNA"/>
</dbReference>
<protein>
    <submittedName>
        <fullName evidence="3">SDR family NAD(P)-dependent oxidoreductase</fullName>
    </submittedName>
</protein>
<keyword evidence="1" id="KW-0560">Oxidoreductase</keyword>
<evidence type="ECO:0000256" key="2">
    <source>
        <dbReference type="RuleBase" id="RU000363"/>
    </source>
</evidence>